<dbReference type="Gene3D" id="3.40.640.10">
    <property type="entry name" value="Type I PLP-dependent aspartate aminotransferase-like (Major domain)"/>
    <property type="match status" value="1"/>
</dbReference>
<dbReference type="InterPro" id="IPR051326">
    <property type="entry name" value="Kynurenine-oxoglutarate_AT"/>
</dbReference>
<feature type="domain" description="Aminotransferase class I/classII large" evidence="6">
    <location>
        <begin position="30"/>
        <end position="380"/>
    </location>
</feature>
<comment type="similarity">
    <text evidence="2">Belongs to the class-I pyridoxal-phosphate-dependent aminotransferase family.</text>
</comment>
<dbReference type="InterPro" id="IPR015424">
    <property type="entry name" value="PyrdxlP-dep_Trfase"/>
</dbReference>
<dbReference type="GO" id="GO:0030170">
    <property type="term" value="F:pyridoxal phosphate binding"/>
    <property type="evidence" value="ECO:0007669"/>
    <property type="project" value="InterPro"/>
</dbReference>
<dbReference type="OrthoDB" id="9763453at2"/>
<evidence type="ECO:0000313" key="7">
    <source>
        <dbReference type="EMBL" id="EAR23028.1"/>
    </source>
</evidence>
<protein>
    <submittedName>
        <fullName evidence="7">Putative aminotransferase</fullName>
    </submittedName>
</protein>
<comment type="caution">
    <text evidence="7">The sequence shown here is derived from an EMBL/GenBank/DDBJ whole genome shotgun (WGS) entry which is preliminary data.</text>
</comment>
<dbReference type="Pfam" id="PF00155">
    <property type="entry name" value="Aminotran_1_2"/>
    <property type="match status" value="1"/>
</dbReference>
<dbReference type="EMBL" id="AAOF01000001">
    <property type="protein sequence ID" value="EAR23028.1"/>
    <property type="molecule type" value="Genomic_DNA"/>
</dbReference>
<proteinExistence type="inferred from homology"/>
<evidence type="ECO:0000256" key="5">
    <source>
        <dbReference type="ARBA" id="ARBA00022898"/>
    </source>
</evidence>
<dbReference type="FunFam" id="3.40.640.10:FF:000033">
    <property type="entry name" value="Aspartate aminotransferase"/>
    <property type="match status" value="1"/>
</dbReference>
<dbReference type="STRING" id="314278.NB231_14448"/>
<evidence type="ECO:0000313" key="8">
    <source>
        <dbReference type="Proteomes" id="UP000003374"/>
    </source>
</evidence>
<organism evidence="7 8">
    <name type="scientific">Nitrococcus mobilis Nb-231</name>
    <dbReference type="NCBI Taxonomy" id="314278"/>
    <lineage>
        <taxon>Bacteria</taxon>
        <taxon>Pseudomonadati</taxon>
        <taxon>Pseudomonadota</taxon>
        <taxon>Gammaproteobacteria</taxon>
        <taxon>Chromatiales</taxon>
        <taxon>Ectothiorhodospiraceae</taxon>
        <taxon>Nitrococcus</taxon>
    </lineage>
</organism>
<dbReference type="PANTHER" id="PTHR43807:SF20">
    <property type="entry name" value="FI04487P"/>
    <property type="match status" value="1"/>
</dbReference>
<keyword evidence="3 7" id="KW-0032">Aminotransferase</keyword>
<keyword evidence="4 7" id="KW-0808">Transferase</keyword>
<reference evidence="7 8" key="1">
    <citation type="submission" date="2006-02" db="EMBL/GenBank/DDBJ databases">
        <authorList>
            <person name="Waterbury J."/>
            <person name="Ferriera S."/>
            <person name="Johnson J."/>
            <person name="Kravitz S."/>
            <person name="Halpern A."/>
            <person name="Remington K."/>
            <person name="Beeson K."/>
            <person name="Tran B."/>
            <person name="Rogers Y.-H."/>
            <person name="Friedman R."/>
            <person name="Venter J.C."/>
        </authorList>
    </citation>
    <scope>NUCLEOTIDE SEQUENCE [LARGE SCALE GENOMIC DNA]</scope>
    <source>
        <strain evidence="7 8">Nb-231</strain>
    </source>
</reference>
<comment type="cofactor">
    <cofactor evidence="1">
        <name>pyridoxal 5'-phosphate</name>
        <dbReference type="ChEBI" id="CHEBI:597326"/>
    </cofactor>
</comment>
<dbReference type="InterPro" id="IPR004839">
    <property type="entry name" value="Aminotransferase_I/II_large"/>
</dbReference>
<evidence type="ECO:0000256" key="2">
    <source>
        <dbReference type="ARBA" id="ARBA00007441"/>
    </source>
</evidence>
<dbReference type="GO" id="GO:0005737">
    <property type="term" value="C:cytoplasm"/>
    <property type="evidence" value="ECO:0007669"/>
    <property type="project" value="TreeGrafter"/>
</dbReference>
<dbReference type="AlphaFoldDB" id="A4BL40"/>
<accession>A4BL40</accession>
<evidence type="ECO:0000256" key="4">
    <source>
        <dbReference type="ARBA" id="ARBA00022679"/>
    </source>
</evidence>
<dbReference type="Gene3D" id="3.90.1150.10">
    <property type="entry name" value="Aspartate Aminotransferase, domain 1"/>
    <property type="match status" value="1"/>
</dbReference>
<keyword evidence="5" id="KW-0663">Pyridoxal phosphate</keyword>
<dbReference type="GO" id="GO:0016212">
    <property type="term" value="F:kynurenine-oxoglutarate transaminase activity"/>
    <property type="evidence" value="ECO:0007669"/>
    <property type="project" value="TreeGrafter"/>
</dbReference>
<dbReference type="Proteomes" id="UP000003374">
    <property type="component" value="Unassembled WGS sequence"/>
</dbReference>
<evidence type="ECO:0000259" key="6">
    <source>
        <dbReference type="Pfam" id="PF00155"/>
    </source>
</evidence>
<dbReference type="SUPFAM" id="SSF53383">
    <property type="entry name" value="PLP-dependent transferases"/>
    <property type="match status" value="1"/>
</dbReference>
<evidence type="ECO:0000256" key="3">
    <source>
        <dbReference type="ARBA" id="ARBA00022576"/>
    </source>
</evidence>
<sequence>MPSPIRSKLPHLGMTIFSVMSQKALEHGAINLSQGFPDFPVPERLRALLAEAVHAGHNQYAPLAGEPMLREAIAAKVCALYGCALDAQAAITVTSGATEALFAAICAVVRAGDEVIVFDPAYDAYEPAVTLAGGHVRHLPLCPPNFRVDWDRVRDALTAHTRLIILNSPHNPTGAVFKPTDLEALAQITQSTDVLLLADEVYEHIVFDRCQHQSLLRHAELAARSFVVSSFGKTYHCTGWKVGYCIAPPRLTAELRKVHQYLTFSTMTPAQHAFAHFMTEEPEHYRQLPAFYQAKRDHFCAMLRRSRFRFTPTRGTYFQLLDYSELSTCNDVEYADQLLANAGVASIPISVFYQHPPPQQRLLRFCFAKTAPTLEQASARLCAL</sequence>
<gene>
    <name evidence="7" type="ORF">NB231_14448</name>
</gene>
<dbReference type="eggNOG" id="COG0436">
    <property type="taxonomic scope" value="Bacteria"/>
</dbReference>
<dbReference type="InterPro" id="IPR015421">
    <property type="entry name" value="PyrdxlP-dep_Trfase_major"/>
</dbReference>
<dbReference type="InterPro" id="IPR015422">
    <property type="entry name" value="PyrdxlP-dep_Trfase_small"/>
</dbReference>
<keyword evidence="8" id="KW-1185">Reference proteome</keyword>
<dbReference type="CDD" id="cd00609">
    <property type="entry name" value="AAT_like"/>
    <property type="match status" value="1"/>
</dbReference>
<dbReference type="HOGENOM" id="CLU_017584_4_0_6"/>
<dbReference type="NCBIfam" id="NF006569">
    <property type="entry name" value="PRK09082.1"/>
    <property type="match status" value="1"/>
</dbReference>
<name>A4BL40_9GAMM</name>
<evidence type="ECO:0000256" key="1">
    <source>
        <dbReference type="ARBA" id="ARBA00001933"/>
    </source>
</evidence>
<dbReference type="PANTHER" id="PTHR43807">
    <property type="entry name" value="FI04487P"/>
    <property type="match status" value="1"/>
</dbReference>
<dbReference type="RefSeq" id="WP_005003862.1">
    <property type="nucleotide sequence ID" value="NZ_CH672427.1"/>
</dbReference>